<dbReference type="Proteomes" id="UP000799777">
    <property type="component" value="Unassembled WGS sequence"/>
</dbReference>
<accession>A0A9P4LKE8</accession>
<sequence>MAPLRRYLRITKHSVLEVRIYLDRPADADAWLLKRGDPALPRVIKAVRPLVLPKLREENERGRGKGGAKAKRKGVKDVVVEGYVRFICLTQTANDFLDDFEVSIFLTELSSRHSVLTKQKIFKDKARIRSNSAKLTNWLTTGTSDQPVVVNDDTTDVIVLREEEDEDAIKLADVPEADPPDDAQNDLTRNKRRKRGAGGDSTGDDSDSDESALFVPGHPAKRSKVIEETIDSRENEEELQDDKKKLELNTSYDGFSIYSRILCLVVKRRGLRAADNAGPASSQQMLESWVSTQAAAEQIDDDEDAG</sequence>
<feature type="compositionally biased region" description="Acidic residues" evidence="1">
    <location>
        <begin position="175"/>
        <end position="184"/>
    </location>
</feature>
<gene>
    <name evidence="2" type="ORF">EK21DRAFT_65652</name>
</gene>
<comment type="caution">
    <text evidence="2">The sequence shown here is derived from an EMBL/GenBank/DDBJ whole genome shotgun (WGS) entry which is preliminary data.</text>
</comment>
<dbReference type="AlphaFoldDB" id="A0A9P4LKE8"/>
<name>A0A9P4LKE8_9PLEO</name>
<reference evidence="2" key="1">
    <citation type="journal article" date="2020" name="Stud. Mycol.">
        <title>101 Dothideomycetes genomes: a test case for predicting lifestyles and emergence of pathogens.</title>
        <authorList>
            <person name="Haridas S."/>
            <person name="Albert R."/>
            <person name="Binder M."/>
            <person name="Bloem J."/>
            <person name="Labutti K."/>
            <person name="Salamov A."/>
            <person name="Andreopoulos B."/>
            <person name="Baker S."/>
            <person name="Barry K."/>
            <person name="Bills G."/>
            <person name="Bluhm B."/>
            <person name="Cannon C."/>
            <person name="Castanera R."/>
            <person name="Culley D."/>
            <person name="Daum C."/>
            <person name="Ezra D."/>
            <person name="Gonzalez J."/>
            <person name="Henrissat B."/>
            <person name="Kuo A."/>
            <person name="Liang C."/>
            <person name="Lipzen A."/>
            <person name="Lutzoni F."/>
            <person name="Magnuson J."/>
            <person name="Mondo S."/>
            <person name="Nolan M."/>
            <person name="Ohm R."/>
            <person name="Pangilinan J."/>
            <person name="Park H.-J."/>
            <person name="Ramirez L."/>
            <person name="Alfaro M."/>
            <person name="Sun H."/>
            <person name="Tritt A."/>
            <person name="Yoshinaga Y."/>
            <person name="Zwiers L.-H."/>
            <person name="Turgeon B."/>
            <person name="Goodwin S."/>
            <person name="Spatafora J."/>
            <person name="Crous P."/>
            <person name="Grigoriev I."/>
        </authorList>
    </citation>
    <scope>NUCLEOTIDE SEQUENCE</scope>
    <source>
        <strain evidence="2">CBS 110217</strain>
    </source>
</reference>
<evidence type="ECO:0000313" key="2">
    <source>
        <dbReference type="EMBL" id="KAF2030301.1"/>
    </source>
</evidence>
<feature type="region of interest" description="Disordered" evidence="1">
    <location>
        <begin position="168"/>
        <end position="223"/>
    </location>
</feature>
<dbReference type="OrthoDB" id="5374757at2759"/>
<organism evidence="2 3">
    <name type="scientific">Setomelanomma holmii</name>
    <dbReference type="NCBI Taxonomy" id="210430"/>
    <lineage>
        <taxon>Eukaryota</taxon>
        <taxon>Fungi</taxon>
        <taxon>Dikarya</taxon>
        <taxon>Ascomycota</taxon>
        <taxon>Pezizomycotina</taxon>
        <taxon>Dothideomycetes</taxon>
        <taxon>Pleosporomycetidae</taxon>
        <taxon>Pleosporales</taxon>
        <taxon>Pleosporineae</taxon>
        <taxon>Phaeosphaeriaceae</taxon>
        <taxon>Setomelanomma</taxon>
    </lineage>
</organism>
<dbReference type="EMBL" id="ML978191">
    <property type="protein sequence ID" value="KAF2030301.1"/>
    <property type="molecule type" value="Genomic_DNA"/>
</dbReference>
<evidence type="ECO:0000256" key="1">
    <source>
        <dbReference type="SAM" id="MobiDB-lite"/>
    </source>
</evidence>
<dbReference type="PANTHER" id="PTHR40635:SF1">
    <property type="match status" value="1"/>
</dbReference>
<proteinExistence type="predicted"/>
<evidence type="ECO:0000313" key="3">
    <source>
        <dbReference type="Proteomes" id="UP000799777"/>
    </source>
</evidence>
<protein>
    <submittedName>
        <fullName evidence="2">Uncharacterized protein</fullName>
    </submittedName>
</protein>
<keyword evidence="3" id="KW-1185">Reference proteome</keyword>
<dbReference type="PANTHER" id="PTHR40635">
    <property type="match status" value="1"/>
</dbReference>